<evidence type="ECO:0000256" key="7">
    <source>
        <dbReference type="ARBA" id="ARBA00023008"/>
    </source>
</evidence>
<dbReference type="Proteomes" id="UP000480548">
    <property type="component" value="Unassembled WGS sequence"/>
</dbReference>
<evidence type="ECO:0000256" key="10">
    <source>
        <dbReference type="RuleBase" id="RU368122"/>
    </source>
</evidence>
<dbReference type="InterPro" id="IPR005103">
    <property type="entry name" value="AA9_LPMO"/>
</dbReference>
<accession>A0A7C8NPC2</accession>
<dbReference type="InterPro" id="IPR035971">
    <property type="entry name" value="CBD_sf"/>
</dbReference>
<feature type="signal peptide" evidence="12">
    <location>
        <begin position="1"/>
        <end position="19"/>
    </location>
</feature>
<evidence type="ECO:0000256" key="5">
    <source>
        <dbReference type="ARBA" id="ARBA00022729"/>
    </source>
</evidence>
<comment type="caution">
    <text evidence="14">The sequence shown here is derived from an EMBL/GenBank/DDBJ whole genome shotgun (WGS) entry which is preliminary data.</text>
</comment>
<keyword evidence="6" id="KW-0560">Oxidoreductase</keyword>
<dbReference type="PANTHER" id="PTHR33353">
    <property type="entry name" value="PUTATIVE (AFU_ORTHOLOGUE AFUA_1G12560)-RELATED"/>
    <property type="match status" value="1"/>
</dbReference>
<dbReference type="Gene3D" id="2.70.50.70">
    <property type="match status" value="1"/>
</dbReference>
<dbReference type="InterPro" id="IPR049892">
    <property type="entry name" value="AA9"/>
</dbReference>
<dbReference type="PROSITE" id="PS00562">
    <property type="entry name" value="CBM1_1"/>
    <property type="match status" value="1"/>
</dbReference>
<comment type="cofactor">
    <cofactor evidence="1">
        <name>Cu(2+)</name>
        <dbReference type="ChEBI" id="CHEBI:29036"/>
    </cofactor>
</comment>
<dbReference type="GO" id="GO:0005576">
    <property type="term" value="C:extracellular region"/>
    <property type="evidence" value="ECO:0007669"/>
    <property type="project" value="UniProtKB-SubCell"/>
</dbReference>
<proteinExistence type="predicted"/>
<evidence type="ECO:0000256" key="6">
    <source>
        <dbReference type="ARBA" id="ARBA00023002"/>
    </source>
</evidence>
<sequence>MKVSVIAAAAVGLVASANAHAIMQRVSVNGADKGLLTGIRAPSNNNPVGDVSSQDIICGASGSTSSSVIDVAPGDRLGFQWQHVIGGPQGSNDPDNPIAASHKGPIQLYLAKVDNAASASKTGQKWFKVASEGLSGGKWGVDTMIQNNGWWYANLPTCLAPGDYLARAELIALHSAYSSQGVQFYTSCAQIRVSGSGGWTGSGFLSFPGSYSQSDPGILLNIYGTGGIADNGGKTYVAPGGSVQQQQCGGGNPTTTAAQTTARTTTAAQTTRTTTAAQTTRTTTPSSNGGTASLYGQCGGVGWTGPTSCASGTCKVLNEYYSQCLSSASSQNGKLTATHRGVVLCDVIHHGALLGAFIDDCGLQQPILHRSTNVYQPNNLVPAKKRSLLPKMPPKTPSKPKLVSALQTIPETPIEAPGQIPHKTMRLRYIRGGAARILSKTLGKNIEAKEVSFMAYAKTKYNWFIAVTTILNEEIGTRFTTEYDLPDWTKEPMWLWKSHQSMRMIDWLDHKFLKAEIIEGKAPRVRENKLGDLAGTKKIEMLHLTTLFNVQTKGQRRARRRALENPWTQPSVNVKEPASEFIAWMTGSADGETIREMNEEYLGIKDEDEERRRRGVYISYGGFGGDPVITEAPMDEDILNAQEIAEEGSEGMEWTISYVE</sequence>
<feature type="region of interest" description="Disordered" evidence="11">
    <location>
        <begin position="244"/>
        <end position="266"/>
    </location>
</feature>
<evidence type="ECO:0000256" key="1">
    <source>
        <dbReference type="ARBA" id="ARBA00001973"/>
    </source>
</evidence>
<organism evidence="14 15">
    <name type="scientific">Orbilia oligospora</name>
    <name type="common">Nematode-trapping fungus</name>
    <name type="synonym">Arthrobotrys oligospora</name>
    <dbReference type="NCBI Taxonomy" id="2813651"/>
    <lineage>
        <taxon>Eukaryota</taxon>
        <taxon>Fungi</taxon>
        <taxon>Dikarya</taxon>
        <taxon>Ascomycota</taxon>
        <taxon>Pezizomycotina</taxon>
        <taxon>Orbiliomycetes</taxon>
        <taxon>Orbiliales</taxon>
        <taxon>Orbiliaceae</taxon>
        <taxon>Orbilia</taxon>
    </lineage>
</organism>
<dbReference type="CDD" id="cd21175">
    <property type="entry name" value="LPMO_AA9"/>
    <property type="match status" value="1"/>
</dbReference>
<name>A0A7C8NPC2_ORBOL</name>
<feature type="domain" description="CBM1" evidence="13">
    <location>
        <begin position="290"/>
        <end position="325"/>
    </location>
</feature>
<keyword evidence="9 10" id="KW-1015">Disulfide bond</keyword>
<keyword evidence="3 10" id="KW-0964">Secreted</keyword>
<comment type="catalytic activity">
    <reaction evidence="10">
        <text>[(1-&gt;4)-beta-D-glucosyl]n+m + reduced acceptor + O2 = 4-dehydro-beta-D-glucosyl-[(1-&gt;4)-beta-D-glucosyl]n-1 + [(1-&gt;4)-beta-D-glucosyl]m + acceptor + H2O.</text>
        <dbReference type="EC" id="1.14.99.56"/>
    </reaction>
</comment>
<keyword evidence="5 12" id="KW-0732">Signal</keyword>
<comment type="function">
    <text evidence="10">Lytic polysaccharide monooxygenase (LMPO) that depolymerizes crystalline and amorphous polysaccharides via the oxidation of scissile alpha- or beta-(1-4)-glycosidic bonds, yielding C1 and/or C4 oxidation products. Catalysis by LPMOs requires the reduction of the active-site copper from Cu(II) to Cu(I) by a reducing agent and H(2)O(2) or O(2) as a cosubstrate.</text>
</comment>
<dbReference type="AlphaFoldDB" id="A0A7C8NPC2"/>
<protein>
    <recommendedName>
        <fullName evidence="10">AA9 family lytic polysaccharide monooxygenase</fullName>
        <ecNumber evidence="10">1.14.99.56</ecNumber>
    </recommendedName>
    <alternativeName>
        <fullName evidence="10">Endo-beta-1,4-glucanase</fullName>
    </alternativeName>
    <alternativeName>
        <fullName evidence="10">Glycosyl hydrolase 61 family protein</fullName>
    </alternativeName>
</protein>
<gene>
    <name evidence="14" type="ORF">TWF703_000359</name>
</gene>
<dbReference type="InterPro" id="IPR000254">
    <property type="entry name" value="CBD"/>
</dbReference>
<evidence type="ECO:0000256" key="12">
    <source>
        <dbReference type="SAM" id="SignalP"/>
    </source>
</evidence>
<keyword evidence="8" id="KW-0503">Monooxygenase</keyword>
<evidence type="ECO:0000256" key="9">
    <source>
        <dbReference type="ARBA" id="ARBA00023157"/>
    </source>
</evidence>
<evidence type="ECO:0000256" key="3">
    <source>
        <dbReference type="ARBA" id="ARBA00022525"/>
    </source>
</evidence>
<evidence type="ECO:0000256" key="2">
    <source>
        <dbReference type="ARBA" id="ARBA00004613"/>
    </source>
</evidence>
<evidence type="ECO:0000256" key="8">
    <source>
        <dbReference type="ARBA" id="ARBA00023033"/>
    </source>
</evidence>
<dbReference type="PROSITE" id="PS51164">
    <property type="entry name" value="CBM1_2"/>
    <property type="match status" value="1"/>
</dbReference>
<keyword evidence="10" id="KW-0624">Polysaccharide degradation</keyword>
<keyword evidence="10" id="KW-0136">Cellulose degradation</keyword>
<dbReference type="PANTHER" id="PTHR33353:SF13">
    <property type="entry name" value="ENDOGLUCANASE II"/>
    <property type="match status" value="1"/>
</dbReference>
<dbReference type="Pfam" id="PF03443">
    <property type="entry name" value="AA9"/>
    <property type="match status" value="1"/>
</dbReference>
<dbReference type="GO" id="GO:0008810">
    <property type="term" value="F:cellulase activity"/>
    <property type="evidence" value="ECO:0007669"/>
    <property type="project" value="UniProtKB-UniRule"/>
</dbReference>
<dbReference type="EMBL" id="WIQZ01000010">
    <property type="protein sequence ID" value="KAF3142855.1"/>
    <property type="molecule type" value="Genomic_DNA"/>
</dbReference>
<keyword evidence="7" id="KW-0186">Copper</keyword>
<evidence type="ECO:0000256" key="11">
    <source>
        <dbReference type="SAM" id="MobiDB-lite"/>
    </source>
</evidence>
<dbReference type="GO" id="GO:0004497">
    <property type="term" value="F:monooxygenase activity"/>
    <property type="evidence" value="ECO:0007669"/>
    <property type="project" value="UniProtKB-KW"/>
</dbReference>
<keyword evidence="10" id="KW-0119">Carbohydrate metabolism</keyword>
<reference evidence="14 15" key="1">
    <citation type="submission" date="2019-06" db="EMBL/GenBank/DDBJ databases">
        <authorList>
            <person name="Palmer J.M."/>
        </authorList>
    </citation>
    <scope>NUCLEOTIDE SEQUENCE [LARGE SCALE GENOMIC DNA]</scope>
    <source>
        <strain evidence="14 15">TWF703</strain>
    </source>
</reference>
<dbReference type="GO" id="GO:0046872">
    <property type="term" value="F:metal ion binding"/>
    <property type="evidence" value="ECO:0007669"/>
    <property type="project" value="UniProtKB-KW"/>
</dbReference>
<keyword evidence="4" id="KW-0479">Metal-binding</keyword>
<dbReference type="EC" id="1.14.99.56" evidence="10"/>
<comment type="subcellular location">
    <subcellularLocation>
        <location evidence="2 10">Secreted</location>
    </subcellularLocation>
</comment>
<dbReference type="Pfam" id="PF00734">
    <property type="entry name" value="CBM_1"/>
    <property type="match status" value="1"/>
</dbReference>
<evidence type="ECO:0000259" key="13">
    <source>
        <dbReference type="PROSITE" id="PS51164"/>
    </source>
</evidence>
<evidence type="ECO:0000313" key="14">
    <source>
        <dbReference type="EMBL" id="KAF3142855.1"/>
    </source>
</evidence>
<feature type="chain" id="PRO_5028878308" description="AA9 family lytic polysaccharide monooxygenase" evidence="12">
    <location>
        <begin position="20"/>
        <end position="660"/>
    </location>
</feature>
<dbReference type="GO" id="GO:0030248">
    <property type="term" value="F:cellulose binding"/>
    <property type="evidence" value="ECO:0007669"/>
    <property type="project" value="UniProtKB-UniRule"/>
</dbReference>
<feature type="compositionally biased region" description="Low complexity" evidence="11">
    <location>
        <begin position="254"/>
        <end position="266"/>
    </location>
</feature>
<dbReference type="GO" id="GO:0030245">
    <property type="term" value="P:cellulose catabolic process"/>
    <property type="evidence" value="ECO:0007669"/>
    <property type="project" value="UniProtKB-UniRule"/>
</dbReference>
<evidence type="ECO:0000313" key="15">
    <source>
        <dbReference type="Proteomes" id="UP000480548"/>
    </source>
</evidence>
<dbReference type="SUPFAM" id="SSF57180">
    <property type="entry name" value="Cellulose-binding domain"/>
    <property type="match status" value="1"/>
</dbReference>
<comment type="domain">
    <text evidence="10">Has a modular structure: an endo-beta-1,4-glucanase catalytic module at the N-terminus, a linker rich in serines and threonines, and a C-terminal carbohydrate-binding module (CBM).</text>
</comment>
<evidence type="ECO:0000256" key="4">
    <source>
        <dbReference type="ARBA" id="ARBA00022723"/>
    </source>
</evidence>
<dbReference type="SMART" id="SM00236">
    <property type="entry name" value="fCBD"/>
    <property type="match status" value="1"/>
</dbReference>